<dbReference type="InterPro" id="IPR038185">
    <property type="entry name" value="MyTH4_dom_sf"/>
</dbReference>
<dbReference type="Pfam" id="PF00620">
    <property type="entry name" value="RhoGAP"/>
    <property type="match status" value="1"/>
</dbReference>
<dbReference type="InterPro" id="IPR000857">
    <property type="entry name" value="MyTH4_dom"/>
</dbReference>
<feature type="region of interest" description="Disordered" evidence="1">
    <location>
        <begin position="377"/>
        <end position="402"/>
    </location>
</feature>
<dbReference type="InterPro" id="IPR008936">
    <property type="entry name" value="Rho_GTPase_activation_prot"/>
</dbReference>
<dbReference type="InterPro" id="IPR000198">
    <property type="entry name" value="RhoGAP_dom"/>
</dbReference>
<dbReference type="PROSITE" id="PS50238">
    <property type="entry name" value="RHOGAP"/>
    <property type="match status" value="1"/>
</dbReference>
<dbReference type="PROSITE" id="PS51016">
    <property type="entry name" value="MYTH4"/>
    <property type="match status" value="1"/>
</dbReference>
<dbReference type="EMBL" id="JAOAOG010000100">
    <property type="protein sequence ID" value="KAJ6249352.1"/>
    <property type="molecule type" value="Genomic_DNA"/>
</dbReference>
<evidence type="ECO:0000313" key="4">
    <source>
        <dbReference type="EMBL" id="KAJ6249352.1"/>
    </source>
</evidence>
<evidence type="ECO:0000259" key="3">
    <source>
        <dbReference type="PROSITE" id="PS51016"/>
    </source>
</evidence>
<comment type="caution">
    <text evidence="4">The sequence shown here is derived from an EMBL/GenBank/DDBJ whole genome shotgun (WGS) entry which is preliminary data.</text>
</comment>
<accession>A0ABQ8YXM5</accession>
<name>A0ABQ8YXM5_9EUKA</name>
<reference evidence="4" key="1">
    <citation type="submission" date="2022-08" db="EMBL/GenBank/DDBJ databases">
        <title>Novel sulfate-reducing endosymbionts in the free-living metamonad Anaeramoeba.</title>
        <authorList>
            <person name="Jerlstrom-Hultqvist J."/>
            <person name="Cepicka I."/>
            <person name="Gallot-Lavallee L."/>
            <person name="Salas-Leiva D."/>
            <person name="Curtis B.A."/>
            <person name="Zahonova K."/>
            <person name="Pipaliya S."/>
            <person name="Dacks J."/>
            <person name="Roger A.J."/>
        </authorList>
    </citation>
    <scope>NUCLEOTIDE SEQUENCE</scope>
    <source>
        <strain evidence="4">Schooner1</strain>
    </source>
</reference>
<dbReference type="Pfam" id="PF00784">
    <property type="entry name" value="MyTH4"/>
    <property type="match status" value="1"/>
</dbReference>
<dbReference type="PANTHER" id="PTHR45876:SF8">
    <property type="entry name" value="FI04035P"/>
    <property type="match status" value="1"/>
</dbReference>
<sequence>MSGRISNQPNVVNLEIKKTNNNPRTTGDQNQNQSQKHTTRQEKEKEKEKENEKSNNYNLKEKYNFLEHKFDSNSEDWINLLSLNPSTFLNDTPLPTKFEQATSLEDFFTKSDQNEAVPKGKEIPKPIGWESGWVLYVESSHQKIRRQSFSNDSIFSSRRMKEGNLKTKFGQSNLQIEKSHAKEKKTDSGGSIYKAAKKNVYQKKFVKTRSNTEPRKRMQKGFNLAKILDLEDDDDDNFSNNNNKGINININNNNNNNNNYHSFNNKHNDYHQNDTHVHNKEKPIENFSSKTQQLFSKKQLSAIRILRTGSRSSMNLKGLVNYDYEGIPNNSSHINNNDGNDEDNDSSKIINDQLLKLQALLGKKYNGLGKNIENLRRNELRGKNTQKTRLSKPSNLTVSGNSRSISSQLDEYANDHFTEGRKGGRRLRRKNSPHKFKRKLTYSSNQLQSSILKLPMAKHKRLAVEAFKKLLFYMGEPKSIKKFEKRNRRFRSKNPVRELAQVEAIKSILEIGINNVELRDEIYVQICKQTTNNPNPNSNLKAWGAMCLAAQTFPPSKMLAGYLAILYNYYLENSKDHLIQFAQYCKEKVSLTSEKSSGFMLPSDRMITRIFAVPFDPTVFSVTLEHCMGVQKRLYPNEIIPHVLTFLIHKIKNSKDFLKEGLFRIPGNAKKINELKELLDSGVYYIDDQEIDNAFCYASTLKSWLRDLKEPLIPFSFVSSILRCSTEEQMLEIIEKVPQLQKYTLAYLVHFIKEMMHPEIVNNTKMDKQSLVLMFAPNIVRTKEQSLTIVVQINAKRNLFLTSLLNKWDIGEIINKISFSLKKSEK</sequence>
<protein>
    <submittedName>
        <fullName evidence="4">Rho gtpase activation protein</fullName>
    </submittedName>
</protein>
<dbReference type="SMART" id="SM00324">
    <property type="entry name" value="RhoGAP"/>
    <property type="match status" value="1"/>
</dbReference>
<dbReference type="PANTHER" id="PTHR45876">
    <property type="entry name" value="FI04035P"/>
    <property type="match status" value="1"/>
</dbReference>
<dbReference type="SMART" id="SM00139">
    <property type="entry name" value="MyTH4"/>
    <property type="match status" value="1"/>
</dbReference>
<evidence type="ECO:0000259" key="2">
    <source>
        <dbReference type="PROSITE" id="PS50238"/>
    </source>
</evidence>
<feature type="compositionally biased region" description="Polar residues" evidence="1">
    <location>
        <begin position="391"/>
        <end position="402"/>
    </location>
</feature>
<evidence type="ECO:0000313" key="5">
    <source>
        <dbReference type="Proteomes" id="UP001150062"/>
    </source>
</evidence>
<feature type="domain" description="Rho-GAP" evidence="2">
    <location>
        <begin position="622"/>
        <end position="811"/>
    </location>
</feature>
<feature type="compositionally biased region" description="Polar residues" evidence="1">
    <location>
        <begin position="19"/>
        <end position="36"/>
    </location>
</feature>
<dbReference type="Gene3D" id="1.10.555.10">
    <property type="entry name" value="Rho GTPase activation protein"/>
    <property type="match status" value="1"/>
</dbReference>
<dbReference type="Gene3D" id="1.25.40.530">
    <property type="entry name" value="MyTH4 domain"/>
    <property type="match status" value="1"/>
</dbReference>
<dbReference type="Proteomes" id="UP001150062">
    <property type="component" value="Unassembled WGS sequence"/>
</dbReference>
<feature type="compositionally biased region" description="Basic and acidic residues" evidence="1">
    <location>
        <begin position="39"/>
        <end position="56"/>
    </location>
</feature>
<feature type="domain" description="MyTH4" evidence="3">
    <location>
        <begin position="442"/>
        <end position="611"/>
    </location>
</feature>
<keyword evidence="5" id="KW-1185">Reference proteome</keyword>
<feature type="compositionally biased region" description="Polar residues" evidence="1">
    <location>
        <begin position="1"/>
        <end position="11"/>
    </location>
</feature>
<dbReference type="SUPFAM" id="SSF48350">
    <property type="entry name" value="GTPase activation domain, GAP"/>
    <property type="match status" value="1"/>
</dbReference>
<evidence type="ECO:0000256" key="1">
    <source>
        <dbReference type="SAM" id="MobiDB-lite"/>
    </source>
</evidence>
<feature type="region of interest" description="Disordered" evidence="1">
    <location>
        <begin position="1"/>
        <end position="56"/>
    </location>
</feature>
<gene>
    <name evidence="4" type="ORF">M0813_17147</name>
</gene>
<organism evidence="4 5">
    <name type="scientific">Anaeramoeba flamelloides</name>
    <dbReference type="NCBI Taxonomy" id="1746091"/>
    <lineage>
        <taxon>Eukaryota</taxon>
        <taxon>Metamonada</taxon>
        <taxon>Anaeramoebidae</taxon>
        <taxon>Anaeramoeba</taxon>
    </lineage>
</organism>
<proteinExistence type="predicted"/>